<reference evidence="4" key="1">
    <citation type="submission" date="2016-03" db="EMBL/GenBank/DDBJ databases">
        <authorList>
            <person name="Devillers H."/>
        </authorList>
    </citation>
    <scope>NUCLEOTIDE SEQUENCE [LARGE SCALE GENOMIC DNA]</scope>
</reference>
<name>A0A1G4JSL9_9SACH</name>
<sequence length="119" mass="13190">MSFVASSPIISTLLLYLVYLLLHFTYPSRVSSVTKMGLKDKLLKIKYYLTGEPIKGETYKDAPRVQDLPHMKDADGNLIAVSSGDRELSPVLSAKLNIQNSHRRPDPEGDDTIEGALSK</sequence>
<organism evidence="3 4">
    <name type="scientific">Lachancea dasiensis</name>
    <dbReference type="NCBI Taxonomy" id="1072105"/>
    <lineage>
        <taxon>Eukaryota</taxon>
        <taxon>Fungi</taxon>
        <taxon>Dikarya</taxon>
        <taxon>Ascomycota</taxon>
        <taxon>Saccharomycotina</taxon>
        <taxon>Saccharomycetes</taxon>
        <taxon>Saccharomycetales</taxon>
        <taxon>Saccharomycetaceae</taxon>
        <taxon>Lachancea</taxon>
    </lineage>
</organism>
<protein>
    <submittedName>
        <fullName evidence="3">LADA_0G05314g1_1</fullName>
    </submittedName>
</protein>
<proteinExistence type="predicted"/>
<accession>A0A1G4JSL9</accession>
<dbReference type="Proteomes" id="UP000190274">
    <property type="component" value="Chromosome G"/>
</dbReference>
<dbReference type="EMBL" id="LT598457">
    <property type="protein sequence ID" value="SCU93877.1"/>
    <property type="molecule type" value="Genomic_DNA"/>
</dbReference>
<evidence type="ECO:0000256" key="1">
    <source>
        <dbReference type="SAM" id="MobiDB-lite"/>
    </source>
</evidence>
<keyword evidence="2" id="KW-0472">Membrane</keyword>
<dbReference type="AlphaFoldDB" id="A0A1G4JSL9"/>
<evidence type="ECO:0000313" key="3">
    <source>
        <dbReference type="EMBL" id="SCU93877.1"/>
    </source>
</evidence>
<evidence type="ECO:0000256" key="2">
    <source>
        <dbReference type="SAM" id="Phobius"/>
    </source>
</evidence>
<dbReference type="OrthoDB" id="4057307at2759"/>
<evidence type="ECO:0000313" key="4">
    <source>
        <dbReference type="Proteomes" id="UP000190274"/>
    </source>
</evidence>
<feature type="region of interest" description="Disordered" evidence="1">
    <location>
        <begin position="96"/>
        <end position="119"/>
    </location>
</feature>
<keyword evidence="4" id="KW-1185">Reference proteome</keyword>
<gene>
    <name evidence="3" type="ORF">LADA_0G05314G</name>
</gene>
<keyword evidence="2" id="KW-1133">Transmembrane helix</keyword>
<keyword evidence="2" id="KW-0812">Transmembrane</keyword>
<feature type="transmembrane region" description="Helical" evidence="2">
    <location>
        <begin position="6"/>
        <end position="26"/>
    </location>
</feature>